<proteinExistence type="predicted"/>
<sequence length="799" mass="88235">MSLEAYLNSLGCGIPVISDGLSDAAATSHFDMSSGNLSAYIDRMAYLNANLVSADGNSIVLNNSTNSGLSVGSSSLVMDAKSPLVGASHFHIGGSTNIDSYLNLPSSPLSFSSNNLSPSVIHASSKEQPTSSLRGQSSQLGEKKSCPQLQMGGTATSQTTSQAQRGSHHTGKRKEPGMVQMSKKARLDRNQENILHQNIIQHLLLQKQDPRAMPIQDHARLLQALMQQHKLRNQQQQRHILQKLQQQQVRHHLQQQANRQISVVQPHDGGICSRRLMQYIYHLRHRPPDNSISYWRKFVAEYYAPGAKERWCLSLYDNIGGHALGVFSRSAVAWQCDICGSKSGKGFEAIFEILPRLSKIKFESGVIDELLFLDFPHEVRFPSGLMMLRYGKAVQESIYEQFRVVRDGQLRIIFSPDLKILSWEFCARHHEELVPRNLVAPQVNQLIEAAQKCQSTAQDVISNAVSAQSLQSSCNVFVKAGSQLTGNLELLLVNDLGFSKRYIRCFQIAEVVNNMQELMTFSCDNKIGPIESLRIYHRKETTTNNQAKQMHETGWLTSAEVSPVSGNYMSRNFGMNKDGTTTVSEKAGLAMKQERSCSINSSIPTAIPLPILGPQSSTNSSIPTAIPLPIVGPQSSTNSSIPTAIPLPIVGPQSSSLRVIQSSPACDSSTSQLPQDTEDGHQRMIQILLPQMMYNSRAKRAQSANTKVKEEVLEEEFDGNPVGKLSTRALAPANVLGSTMGGIDYFKAGSNSNFSGSNGENTIVKRETDIIERFDLREAVRDMDYEFFKNGVLNDDWRA</sequence>
<accession>A0ACB7ZAN0</accession>
<reference evidence="1 2" key="1">
    <citation type="journal article" date="2021" name="Hortic Res">
        <title>High-quality reference genome and annotation aids understanding of berry development for evergreen blueberry (Vaccinium darrowii).</title>
        <authorList>
            <person name="Yu J."/>
            <person name="Hulse-Kemp A.M."/>
            <person name="Babiker E."/>
            <person name="Staton M."/>
        </authorList>
    </citation>
    <scope>NUCLEOTIDE SEQUENCE [LARGE SCALE GENOMIC DNA]</scope>
    <source>
        <strain evidence="2">cv. NJ 8807/NJ 8810</strain>
        <tissue evidence="1">Young leaf</tissue>
    </source>
</reference>
<organism evidence="1 2">
    <name type="scientific">Vaccinium darrowii</name>
    <dbReference type="NCBI Taxonomy" id="229202"/>
    <lineage>
        <taxon>Eukaryota</taxon>
        <taxon>Viridiplantae</taxon>
        <taxon>Streptophyta</taxon>
        <taxon>Embryophyta</taxon>
        <taxon>Tracheophyta</taxon>
        <taxon>Spermatophyta</taxon>
        <taxon>Magnoliopsida</taxon>
        <taxon>eudicotyledons</taxon>
        <taxon>Gunneridae</taxon>
        <taxon>Pentapetalae</taxon>
        <taxon>asterids</taxon>
        <taxon>Ericales</taxon>
        <taxon>Ericaceae</taxon>
        <taxon>Vaccinioideae</taxon>
        <taxon>Vaccinieae</taxon>
        <taxon>Vaccinium</taxon>
    </lineage>
</organism>
<protein>
    <submittedName>
        <fullName evidence="1">Uncharacterized protein</fullName>
    </submittedName>
</protein>
<comment type="caution">
    <text evidence="1">The sequence shown here is derived from an EMBL/GenBank/DDBJ whole genome shotgun (WGS) entry which is preliminary data.</text>
</comment>
<gene>
    <name evidence="1" type="ORF">Vadar_005560</name>
</gene>
<dbReference type="Proteomes" id="UP000828048">
    <property type="component" value="Chromosome 12"/>
</dbReference>
<dbReference type="EMBL" id="CM037162">
    <property type="protein sequence ID" value="KAH7862488.1"/>
    <property type="molecule type" value="Genomic_DNA"/>
</dbReference>
<keyword evidence="2" id="KW-1185">Reference proteome</keyword>
<name>A0ACB7ZAN0_9ERIC</name>
<evidence type="ECO:0000313" key="1">
    <source>
        <dbReference type="EMBL" id="KAH7862488.1"/>
    </source>
</evidence>
<evidence type="ECO:0000313" key="2">
    <source>
        <dbReference type="Proteomes" id="UP000828048"/>
    </source>
</evidence>